<dbReference type="PROSITE" id="PS50110">
    <property type="entry name" value="RESPONSE_REGULATORY"/>
    <property type="match status" value="2"/>
</dbReference>
<dbReference type="EMBL" id="QRBF01000002">
    <property type="protein sequence ID" value="RDS85651.1"/>
    <property type="molecule type" value="Genomic_DNA"/>
</dbReference>
<dbReference type="InterPro" id="IPR003661">
    <property type="entry name" value="HisK_dim/P_dom"/>
</dbReference>
<dbReference type="InterPro" id="IPR003594">
    <property type="entry name" value="HATPase_dom"/>
</dbReference>
<evidence type="ECO:0000313" key="13">
    <source>
        <dbReference type="EMBL" id="RDS85651.1"/>
    </source>
</evidence>
<dbReference type="SMART" id="SM00388">
    <property type="entry name" value="HisKA"/>
    <property type="match status" value="1"/>
</dbReference>
<organism evidence="13 14">
    <name type="scientific">Dyella psychrodurans</name>
    <dbReference type="NCBI Taxonomy" id="1927960"/>
    <lineage>
        <taxon>Bacteria</taxon>
        <taxon>Pseudomonadati</taxon>
        <taxon>Pseudomonadota</taxon>
        <taxon>Gammaproteobacteria</taxon>
        <taxon>Lysobacterales</taxon>
        <taxon>Rhodanobacteraceae</taxon>
        <taxon>Dyella</taxon>
    </lineage>
</organism>
<accession>A0A370XBL9</accession>
<comment type="catalytic activity">
    <reaction evidence="1">
        <text>ATP + protein L-histidine = ADP + protein N-phospho-L-histidine.</text>
        <dbReference type="EC" id="2.7.13.3"/>
    </reaction>
</comment>
<evidence type="ECO:0000259" key="11">
    <source>
        <dbReference type="PROSITE" id="PS50109"/>
    </source>
</evidence>
<keyword evidence="10" id="KW-0175">Coiled coil</keyword>
<feature type="domain" description="Response regulatory" evidence="12">
    <location>
        <begin position="391"/>
        <end position="506"/>
    </location>
</feature>
<feature type="domain" description="Histidine kinase" evidence="11">
    <location>
        <begin position="151"/>
        <end position="370"/>
    </location>
</feature>
<sequence length="520" mass="56869">MSRIRILQVEDSPLDAELILTELQADGIDYDVRLVDDEPAYLQALERFRPDIVLSDLSMPGFSGQRALELLQDHGAGIPFIYVSATLGEEAAVEALREGATDYILKQNPARLASAVRRALREAEEQRARAYAEAELIRVQRFESLAMLAGGLSHDLRNLLQPLLLAGDSLLDYQDDPRLARLGALVRDCGRRGIEMVQSMLSFARGARRAEQVRARALVDALALLLQGSVPRSVHLDIEVADAELAFEGNHTELQQCLLNLCLNAIQAMPQGGVLRVVTSRVHLDGGFFEDGEEALPGDFARLSVTDTGQGMSEEVRKRLFEPFFTTKEGGTGLGLLSCRRIVASHGGVMRLDSILGEGSCFDIYIPLTRPVVDASERGEVDAGLHGNAEHVLLVVEEAGQLTLLTDTLDTWGYEVHASQSGTAALQWIEACGLPDLVVMDGDMSLFSSERTLAALSEYGYHNGVLMLCRADDPPHAGLLPIPGQLRRLDKPVSTRALLQAVRESLRADAAKQHRHRDAF</sequence>
<evidence type="ECO:0000256" key="2">
    <source>
        <dbReference type="ARBA" id="ARBA00012438"/>
    </source>
</evidence>
<feature type="coiled-coil region" evidence="10">
    <location>
        <begin position="113"/>
        <end position="140"/>
    </location>
</feature>
<dbReference type="PROSITE" id="PS50109">
    <property type="entry name" value="HIS_KIN"/>
    <property type="match status" value="1"/>
</dbReference>
<protein>
    <recommendedName>
        <fullName evidence="2">histidine kinase</fullName>
        <ecNumber evidence="2">2.7.13.3</ecNumber>
    </recommendedName>
</protein>
<dbReference type="InterPro" id="IPR005467">
    <property type="entry name" value="His_kinase_dom"/>
</dbReference>
<dbReference type="SMART" id="SM00387">
    <property type="entry name" value="HATPase_c"/>
    <property type="match status" value="1"/>
</dbReference>
<dbReference type="SUPFAM" id="SSF47384">
    <property type="entry name" value="Homodimeric domain of signal transducing histidine kinase"/>
    <property type="match status" value="1"/>
</dbReference>
<dbReference type="Proteomes" id="UP000255334">
    <property type="component" value="Unassembled WGS sequence"/>
</dbReference>
<evidence type="ECO:0000313" key="14">
    <source>
        <dbReference type="Proteomes" id="UP000255334"/>
    </source>
</evidence>
<evidence type="ECO:0000256" key="7">
    <source>
        <dbReference type="ARBA" id="ARBA00022840"/>
    </source>
</evidence>
<dbReference type="EC" id="2.7.13.3" evidence="2"/>
<dbReference type="GO" id="GO:0005524">
    <property type="term" value="F:ATP binding"/>
    <property type="evidence" value="ECO:0007669"/>
    <property type="project" value="UniProtKB-KW"/>
</dbReference>
<evidence type="ECO:0000259" key="12">
    <source>
        <dbReference type="PROSITE" id="PS50110"/>
    </source>
</evidence>
<dbReference type="Gene3D" id="3.40.50.2300">
    <property type="match status" value="2"/>
</dbReference>
<proteinExistence type="predicted"/>
<dbReference type="InterPro" id="IPR001789">
    <property type="entry name" value="Sig_transdc_resp-reg_receiver"/>
</dbReference>
<feature type="domain" description="Response regulatory" evidence="12">
    <location>
        <begin position="5"/>
        <end position="121"/>
    </location>
</feature>
<dbReference type="Gene3D" id="1.10.287.130">
    <property type="match status" value="1"/>
</dbReference>
<evidence type="ECO:0000256" key="5">
    <source>
        <dbReference type="ARBA" id="ARBA00022741"/>
    </source>
</evidence>
<evidence type="ECO:0000256" key="6">
    <source>
        <dbReference type="ARBA" id="ARBA00022777"/>
    </source>
</evidence>
<feature type="modified residue" description="4-aspartylphosphate" evidence="9">
    <location>
        <position position="56"/>
    </location>
</feature>
<keyword evidence="8" id="KW-0902">Two-component regulatory system</keyword>
<reference evidence="13 14" key="1">
    <citation type="submission" date="2018-07" db="EMBL/GenBank/DDBJ databases">
        <title>Dyella monticola sp. nov. and Dyella psychrodurans sp. nov. isolated from monsoon evergreen broad-leaved forest soil of Dinghu Mountain, China.</title>
        <authorList>
            <person name="Gao Z."/>
            <person name="Qiu L."/>
        </authorList>
    </citation>
    <scope>NUCLEOTIDE SEQUENCE [LARGE SCALE GENOMIC DNA]</scope>
    <source>
        <strain evidence="13 14">4MSK11</strain>
    </source>
</reference>
<keyword evidence="5" id="KW-0547">Nucleotide-binding</keyword>
<feature type="modified residue" description="4-aspartylphosphate" evidence="9">
    <location>
        <position position="441"/>
    </location>
</feature>
<evidence type="ECO:0000256" key="9">
    <source>
        <dbReference type="PROSITE-ProRule" id="PRU00169"/>
    </source>
</evidence>
<dbReference type="OrthoDB" id="9776727at2"/>
<evidence type="ECO:0000256" key="8">
    <source>
        <dbReference type="ARBA" id="ARBA00023012"/>
    </source>
</evidence>
<dbReference type="Pfam" id="PF00072">
    <property type="entry name" value="Response_reg"/>
    <property type="match status" value="1"/>
</dbReference>
<dbReference type="CDD" id="cd00156">
    <property type="entry name" value="REC"/>
    <property type="match status" value="1"/>
</dbReference>
<dbReference type="Gene3D" id="3.30.565.10">
    <property type="entry name" value="Histidine kinase-like ATPase, C-terminal domain"/>
    <property type="match status" value="1"/>
</dbReference>
<keyword evidence="4" id="KW-0808">Transferase</keyword>
<dbReference type="GO" id="GO:0000155">
    <property type="term" value="F:phosphorelay sensor kinase activity"/>
    <property type="evidence" value="ECO:0007669"/>
    <property type="project" value="InterPro"/>
</dbReference>
<dbReference type="InterPro" id="IPR036890">
    <property type="entry name" value="HATPase_C_sf"/>
</dbReference>
<dbReference type="PANTHER" id="PTHR43065">
    <property type="entry name" value="SENSOR HISTIDINE KINASE"/>
    <property type="match status" value="1"/>
</dbReference>
<evidence type="ECO:0000256" key="4">
    <source>
        <dbReference type="ARBA" id="ARBA00022679"/>
    </source>
</evidence>
<keyword evidence="3 9" id="KW-0597">Phosphoprotein</keyword>
<keyword evidence="14" id="KW-1185">Reference proteome</keyword>
<keyword evidence="7" id="KW-0067">ATP-binding</keyword>
<dbReference type="AlphaFoldDB" id="A0A370XBL9"/>
<evidence type="ECO:0000256" key="3">
    <source>
        <dbReference type="ARBA" id="ARBA00022553"/>
    </source>
</evidence>
<dbReference type="SUPFAM" id="SSF52172">
    <property type="entry name" value="CheY-like"/>
    <property type="match status" value="2"/>
</dbReference>
<evidence type="ECO:0000256" key="1">
    <source>
        <dbReference type="ARBA" id="ARBA00000085"/>
    </source>
</evidence>
<dbReference type="Pfam" id="PF02518">
    <property type="entry name" value="HATPase_c"/>
    <property type="match status" value="1"/>
</dbReference>
<dbReference type="SUPFAM" id="SSF55874">
    <property type="entry name" value="ATPase domain of HSP90 chaperone/DNA topoisomerase II/histidine kinase"/>
    <property type="match status" value="1"/>
</dbReference>
<keyword evidence="6 13" id="KW-0418">Kinase</keyword>
<gene>
    <name evidence="13" type="ORF">DWU99_06730</name>
</gene>
<comment type="caution">
    <text evidence="13">The sequence shown here is derived from an EMBL/GenBank/DDBJ whole genome shotgun (WGS) entry which is preliminary data.</text>
</comment>
<name>A0A370XBL9_9GAMM</name>
<dbReference type="InterPro" id="IPR004358">
    <property type="entry name" value="Sig_transdc_His_kin-like_C"/>
</dbReference>
<dbReference type="SMART" id="SM00448">
    <property type="entry name" value="REC"/>
    <property type="match status" value="2"/>
</dbReference>
<dbReference type="PRINTS" id="PR00344">
    <property type="entry name" value="BCTRLSENSOR"/>
</dbReference>
<dbReference type="PANTHER" id="PTHR43065:SF46">
    <property type="entry name" value="C4-DICARBOXYLATE TRANSPORT SENSOR PROTEIN DCTB"/>
    <property type="match status" value="1"/>
</dbReference>
<dbReference type="InterPro" id="IPR011006">
    <property type="entry name" value="CheY-like_superfamily"/>
</dbReference>
<evidence type="ECO:0000256" key="10">
    <source>
        <dbReference type="SAM" id="Coils"/>
    </source>
</evidence>
<dbReference type="InterPro" id="IPR036097">
    <property type="entry name" value="HisK_dim/P_sf"/>
</dbReference>